<dbReference type="EMBL" id="JABBWG010000002">
    <property type="protein sequence ID" value="KAG1826114.1"/>
    <property type="molecule type" value="Genomic_DNA"/>
</dbReference>
<protein>
    <submittedName>
        <fullName evidence="2">Uncharacterized protein</fullName>
    </submittedName>
</protein>
<dbReference type="Proteomes" id="UP000807769">
    <property type="component" value="Unassembled WGS sequence"/>
</dbReference>
<comment type="caution">
    <text evidence="2">The sequence shown here is derived from an EMBL/GenBank/DDBJ whole genome shotgun (WGS) entry which is preliminary data.</text>
</comment>
<evidence type="ECO:0000313" key="2">
    <source>
        <dbReference type="EMBL" id="KAG1826114.1"/>
    </source>
</evidence>
<dbReference type="RefSeq" id="XP_041199367.1">
    <property type="nucleotide sequence ID" value="XM_041332314.1"/>
</dbReference>
<proteinExistence type="predicted"/>
<accession>A0A9P7ENV1</accession>
<keyword evidence="1" id="KW-0812">Transmembrane</keyword>
<sequence length="217" mass="24439">MPELLKYLTHLSLHPFLIFLHISSFLAYLLFLCSVFEVPVAGHWLARKEGMVVGSAMNCWNLNNPREERTQRTEGSKIVLEWKLRCRSVISRTTEMNVIGKAPQHIVMHPLLELPKDMLAWILPQKSLSVLEFLSFKLPAIMVTTKHVTIKAFFSKDQPSLDNAQLIQDLPIPLTQVLDMLSKPSSEAIENGAFLLKCAHLTGDASKTQLSPIGVKL</sequence>
<gene>
    <name evidence="2" type="ORF">BJ212DRAFT_1295376</name>
</gene>
<keyword evidence="1" id="KW-0472">Membrane</keyword>
<keyword evidence="1" id="KW-1133">Transmembrane helix</keyword>
<keyword evidence="3" id="KW-1185">Reference proteome</keyword>
<organism evidence="2 3">
    <name type="scientific">Suillus subaureus</name>
    <dbReference type="NCBI Taxonomy" id="48587"/>
    <lineage>
        <taxon>Eukaryota</taxon>
        <taxon>Fungi</taxon>
        <taxon>Dikarya</taxon>
        <taxon>Basidiomycota</taxon>
        <taxon>Agaricomycotina</taxon>
        <taxon>Agaricomycetes</taxon>
        <taxon>Agaricomycetidae</taxon>
        <taxon>Boletales</taxon>
        <taxon>Suillineae</taxon>
        <taxon>Suillaceae</taxon>
        <taxon>Suillus</taxon>
    </lineage>
</organism>
<dbReference type="GeneID" id="64626331"/>
<dbReference type="AlphaFoldDB" id="A0A9P7ENV1"/>
<dbReference type="OrthoDB" id="2645206at2759"/>
<evidence type="ECO:0000313" key="3">
    <source>
        <dbReference type="Proteomes" id="UP000807769"/>
    </source>
</evidence>
<feature type="transmembrane region" description="Helical" evidence="1">
    <location>
        <begin position="16"/>
        <end position="38"/>
    </location>
</feature>
<name>A0A9P7ENV1_9AGAM</name>
<reference evidence="2" key="1">
    <citation type="journal article" date="2020" name="New Phytol.">
        <title>Comparative genomics reveals dynamic genome evolution in host specialist ectomycorrhizal fungi.</title>
        <authorList>
            <person name="Lofgren L.A."/>
            <person name="Nguyen N.H."/>
            <person name="Vilgalys R."/>
            <person name="Ruytinx J."/>
            <person name="Liao H.L."/>
            <person name="Branco S."/>
            <person name="Kuo A."/>
            <person name="LaButti K."/>
            <person name="Lipzen A."/>
            <person name="Andreopoulos W."/>
            <person name="Pangilinan J."/>
            <person name="Riley R."/>
            <person name="Hundley H."/>
            <person name="Na H."/>
            <person name="Barry K."/>
            <person name="Grigoriev I.V."/>
            <person name="Stajich J.E."/>
            <person name="Kennedy P.G."/>
        </authorList>
    </citation>
    <scope>NUCLEOTIDE SEQUENCE</scope>
    <source>
        <strain evidence="2">MN1</strain>
    </source>
</reference>
<evidence type="ECO:0000256" key="1">
    <source>
        <dbReference type="SAM" id="Phobius"/>
    </source>
</evidence>